<protein>
    <submittedName>
        <fullName evidence="1">Glycosyl hydrolase</fullName>
    </submittedName>
</protein>
<dbReference type="EMBL" id="BMFN01000003">
    <property type="protein sequence ID" value="GGF75369.1"/>
    <property type="molecule type" value="Genomic_DNA"/>
</dbReference>
<reference evidence="1 2" key="1">
    <citation type="journal article" date="2019" name="Int. J. Syst. Evol. Microbiol.">
        <title>The Global Catalogue of Microorganisms (GCM) 10K type strain sequencing project: providing services to taxonomists for standard genome sequencing and annotation.</title>
        <authorList>
            <consortium name="The Broad Institute Genomics Platform"/>
            <consortium name="The Broad Institute Genome Sequencing Center for Infectious Disease"/>
            <person name="Wu L."/>
            <person name="Ma J."/>
        </authorList>
    </citation>
    <scope>NUCLEOTIDE SEQUENCE [LARGE SCALE GENOMIC DNA]</scope>
    <source>
        <strain evidence="1 2">CGMCC 1.12720</strain>
    </source>
</reference>
<dbReference type="Proteomes" id="UP000605392">
    <property type="component" value="Unassembled WGS sequence"/>
</dbReference>
<accession>A0ACB5PV72</accession>
<name>A0ACB5PV72_9BACT</name>
<organism evidence="1 2">
    <name type="scientific">Hymenobacter qilianensis</name>
    <dbReference type="NCBI Taxonomy" id="1385715"/>
    <lineage>
        <taxon>Bacteria</taxon>
        <taxon>Pseudomonadati</taxon>
        <taxon>Bacteroidota</taxon>
        <taxon>Cytophagia</taxon>
        <taxon>Cytophagales</taxon>
        <taxon>Hymenobacteraceae</taxon>
        <taxon>Hymenobacter</taxon>
    </lineage>
</organism>
<gene>
    <name evidence="1" type="ORF">GCM10011375_33060</name>
</gene>
<proteinExistence type="predicted"/>
<evidence type="ECO:0000313" key="1">
    <source>
        <dbReference type="EMBL" id="GGF75369.1"/>
    </source>
</evidence>
<evidence type="ECO:0000313" key="2">
    <source>
        <dbReference type="Proteomes" id="UP000605392"/>
    </source>
</evidence>
<comment type="caution">
    <text evidence="1">The sequence shown here is derived from an EMBL/GenBank/DDBJ whole genome shotgun (WGS) entry which is preliminary data.</text>
</comment>
<sequence length="815" mass="90789">MAADQAVLPARRWYSVSYYNFCLPNIMKTSWLSIGFLLVAVTLGQAQTPLQSFPLSAVTLTESPFQAAQQTDLQYILALSPDRLLAPYRREAGLAPRAPSYGNWENTGLDGHIGGHYLSALAYMYAATGNAEVGRRLTYMVDELALCQERNGNGYLGGTPGGQKMWEQVKAGNINAGSFSLNNKWVPWYNIHKTYSGLRDAHLFAGNTKAKDMLVQLANWAVDLTASLTDAQIQDMLRSEHGGMNEVLADVAEITGDKKYLTLARRFSHRSILEPLLGGKDELNGLHANTQIPKVIGYKRIAELSGDTAWSNAAAFFWKTVVDHRTVSIGGNSVSEHFHPAQNFTAMLEGKEGPETCNTYNMLKLSKQLYLTSASTPYIEYYERALYNHILSSQHPEKGGFVYFTPMRPRHYRVYSQPQDGFWCCVGSGLENHGKYGELIYAHNKEDLFVNLFIPSRLTWPEAGLTLTQDTRFPFAETSNLKLQLKKARRFALHIRRPTWLKPGDGQVLVNGRAAKYETSAPGYLTIERKWKSGDVVSVALPMETKAEFLPDKSPWVSFVHGPIVLAAITDTTDMPGLLADGSRMGHIASGPAYPLDEAPVLVTSSPQNLVADIKPVAGKPLTFSAASLIDSDRYRKVELIPFFRIHDARYMVYWPVATPAELVARKQALQLKEAEKMALEARTLDQVAPGEQQPESDHGFEGEQTDTGVFKDRHWRQAKGWFSYNLKNPGNAARTLRVTFYGKDKDRRFDILVNGKLLKQENLQGLGGEKFIEVDYKLPPQVLASAPEVLTVKFQANNGSTAGSVYYVRLLKAE</sequence>
<keyword evidence="1" id="KW-0378">Hydrolase</keyword>
<keyword evidence="2" id="KW-1185">Reference proteome</keyword>